<dbReference type="SMART" id="SM00355">
    <property type="entry name" value="ZnF_C2H2"/>
    <property type="match status" value="5"/>
</dbReference>
<dbReference type="GO" id="GO:0010468">
    <property type="term" value="P:regulation of gene expression"/>
    <property type="evidence" value="ECO:0007669"/>
    <property type="project" value="TreeGrafter"/>
</dbReference>
<dbReference type="PROSITE" id="PS00028">
    <property type="entry name" value="ZINC_FINGER_C2H2_1"/>
    <property type="match status" value="4"/>
</dbReference>
<dbReference type="GO" id="GO:0008270">
    <property type="term" value="F:zinc ion binding"/>
    <property type="evidence" value="ECO:0007669"/>
    <property type="project" value="UniProtKB-KW"/>
</dbReference>
<feature type="region of interest" description="Disordered" evidence="8">
    <location>
        <begin position="1"/>
        <end position="24"/>
    </location>
</feature>
<evidence type="ECO:0000256" key="2">
    <source>
        <dbReference type="ARBA" id="ARBA00022723"/>
    </source>
</evidence>
<dbReference type="OrthoDB" id="6348372at2759"/>
<feature type="domain" description="C2H2-type" evidence="9">
    <location>
        <begin position="142"/>
        <end position="170"/>
    </location>
</feature>
<proteinExistence type="predicted"/>
<dbReference type="InterPro" id="IPR050331">
    <property type="entry name" value="Zinc_finger"/>
</dbReference>
<keyword evidence="11" id="KW-1185">Reference proteome</keyword>
<comment type="subcellular location">
    <subcellularLocation>
        <location evidence="1">Nucleus</location>
    </subcellularLocation>
</comment>
<keyword evidence="5" id="KW-0862">Zinc</keyword>
<organism evidence="10 11">
    <name type="scientific">Caligus rogercresseyi</name>
    <name type="common">Sea louse</name>
    <dbReference type="NCBI Taxonomy" id="217165"/>
    <lineage>
        <taxon>Eukaryota</taxon>
        <taxon>Metazoa</taxon>
        <taxon>Ecdysozoa</taxon>
        <taxon>Arthropoda</taxon>
        <taxon>Crustacea</taxon>
        <taxon>Multicrustacea</taxon>
        <taxon>Hexanauplia</taxon>
        <taxon>Copepoda</taxon>
        <taxon>Siphonostomatoida</taxon>
        <taxon>Caligidae</taxon>
        <taxon>Caligus</taxon>
    </lineage>
</organism>
<evidence type="ECO:0000259" key="9">
    <source>
        <dbReference type="PROSITE" id="PS50157"/>
    </source>
</evidence>
<gene>
    <name evidence="10" type="ORF">FKW44_021877</name>
</gene>
<dbReference type="Pfam" id="PF13894">
    <property type="entry name" value="zf-C2H2_4"/>
    <property type="match status" value="1"/>
</dbReference>
<keyword evidence="3" id="KW-0677">Repeat</keyword>
<keyword evidence="4 7" id="KW-0863">Zinc-finger</keyword>
<dbReference type="AlphaFoldDB" id="A0A7T8GRY1"/>
<keyword evidence="6" id="KW-0539">Nucleus</keyword>
<dbReference type="SUPFAM" id="SSF57667">
    <property type="entry name" value="beta-beta-alpha zinc fingers"/>
    <property type="match status" value="3"/>
</dbReference>
<evidence type="ECO:0000313" key="10">
    <source>
        <dbReference type="EMBL" id="QQP36703.1"/>
    </source>
</evidence>
<protein>
    <recommendedName>
        <fullName evidence="9">C2H2-type domain-containing protein</fullName>
    </recommendedName>
</protein>
<feature type="domain" description="C2H2-type" evidence="9">
    <location>
        <begin position="171"/>
        <end position="196"/>
    </location>
</feature>
<name>A0A7T8GRY1_CALRO</name>
<dbReference type="PROSITE" id="PS50157">
    <property type="entry name" value="ZINC_FINGER_C2H2_2"/>
    <property type="match status" value="4"/>
</dbReference>
<dbReference type="GO" id="GO:0005634">
    <property type="term" value="C:nucleus"/>
    <property type="evidence" value="ECO:0007669"/>
    <property type="project" value="UniProtKB-SubCell"/>
</dbReference>
<accession>A0A7T8GRY1</accession>
<dbReference type="EMBL" id="CP045905">
    <property type="protein sequence ID" value="QQP36703.1"/>
    <property type="molecule type" value="Genomic_DNA"/>
</dbReference>
<evidence type="ECO:0000256" key="6">
    <source>
        <dbReference type="ARBA" id="ARBA00023242"/>
    </source>
</evidence>
<evidence type="ECO:0000256" key="5">
    <source>
        <dbReference type="ARBA" id="ARBA00022833"/>
    </source>
</evidence>
<sequence>MYRRGPLEYSSSYQRDRNPENGLDMALFTPKGRCASQERSKAARNPFRQFISIIESICGLCSKIFLKEDLLAHMVEVHEKRRDFRCPTCGKDFRQRTSLNNHVRTVHNKIKDYQCLICQKTFGQKTTLSNHIKNVHEKRKDQLCPICHRSFGQLTTLNNHIKSIHEKIRAYGCVYCLKTFGQKANLQTHIKNVHAK</sequence>
<dbReference type="InterPro" id="IPR036236">
    <property type="entry name" value="Znf_C2H2_sf"/>
</dbReference>
<evidence type="ECO:0000256" key="1">
    <source>
        <dbReference type="ARBA" id="ARBA00004123"/>
    </source>
</evidence>
<reference evidence="11" key="1">
    <citation type="submission" date="2021-01" db="EMBL/GenBank/DDBJ databases">
        <title>Caligus Genome Assembly.</title>
        <authorList>
            <person name="Gallardo-Escarate C."/>
        </authorList>
    </citation>
    <scope>NUCLEOTIDE SEQUENCE [LARGE SCALE GENOMIC DNA]</scope>
</reference>
<dbReference type="InterPro" id="IPR013087">
    <property type="entry name" value="Znf_C2H2_type"/>
</dbReference>
<evidence type="ECO:0000256" key="4">
    <source>
        <dbReference type="ARBA" id="ARBA00022771"/>
    </source>
</evidence>
<evidence type="ECO:0000256" key="8">
    <source>
        <dbReference type="SAM" id="MobiDB-lite"/>
    </source>
</evidence>
<dbReference type="Pfam" id="PF00096">
    <property type="entry name" value="zf-C2H2"/>
    <property type="match status" value="3"/>
</dbReference>
<dbReference type="PANTHER" id="PTHR16515:SF66">
    <property type="entry name" value="C2H2-TYPE DOMAIN-CONTAINING PROTEIN"/>
    <property type="match status" value="1"/>
</dbReference>
<evidence type="ECO:0000313" key="11">
    <source>
        <dbReference type="Proteomes" id="UP000595437"/>
    </source>
</evidence>
<feature type="domain" description="C2H2-type" evidence="9">
    <location>
        <begin position="84"/>
        <end position="112"/>
    </location>
</feature>
<dbReference type="PANTHER" id="PTHR16515">
    <property type="entry name" value="PR DOMAIN ZINC FINGER PROTEIN"/>
    <property type="match status" value="1"/>
</dbReference>
<feature type="domain" description="C2H2-type" evidence="9">
    <location>
        <begin position="113"/>
        <end position="141"/>
    </location>
</feature>
<keyword evidence="2" id="KW-0479">Metal-binding</keyword>
<evidence type="ECO:0000256" key="7">
    <source>
        <dbReference type="PROSITE-ProRule" id="PRU00042"/>
    </source>
</evidence>
<dbReference type="Gene3D" id="3.30.160.60">
    <property type="entry name" value="Classic Zinc Finger"/>
    <property type="match status" value="4"/>
</dbReference>
<dbReference type="Proteomes" id="UP000595437">
    <property type="component" value="Chromosome 16"/>
</dbReference>
<dbReference type="FunFam" id="3.30.160.60:FF:000100">
    <property type="entry name" value="Zinc finger 45-like"/>
    <property type="match status" value="1"/>
</dbReference>
<evidence type="ECO:0000256" key="3">
    <source>
        <dbReference type="ARBA" id="ARBA00022737"/>
    </source>
</evidence>